<dbReference type="SUPFAM" id="SSF53335">
    <property type="entry name" value="S-adenosyl-L-methionine-dependent methyltransferases"/>
    <property type="match status" value="1"/>
</dbReference>
<comment type="caution">
    <text evidence="1">The sequence shown here is derived from an EMBL/GenBank/DDBJ whole genome shotgun (WGS) entry which is preliminary data.</text>
</comment>
<dbReference type="EMBL" id="SAUN01000001">
    <property type="protein sequence ID" value="RVX38911.1"/>
    <property type="molecule type" value="Genomic_DNA"/>
</dbReference>
<evidence type="ECO:0000313" key="1">
    <source>
        <dbReference type="EMBL" id="RVX38911.1"/>
    </source>
</evidence>
<dbReference type="OrthoDB" id="5175904at2"/>
<dbReference type="AlphaFoldDB" id="A0A438LZT5"/>
<dbReference type="GO" id="GO:0032259">
    <property type="term" value="P:methylation"/>
    <property type="evidence" value="ECO:0007669"/>
    <property type="project" value="UniProtKB-KW"/>
</dbReference>
<dbReference type="GO" id="GO:0008168">
    <property type="term" value="F:methyltransferase activity"/>
    <property type="evidence" value="ECO:0007669"/>
    <property type="project" value="UniProtKB-KW"/>
</dbReference>
<reference evidence="1 2" key="1">
    <citation type="submission" date="2019-01" db="EMBL/GenBank/DDBJ databases">
        <title>Sequencing the genomes of 1000 actinobacteria strains.</title>
        <authorList>
            <person name="Klenk H.-P."/>
        </authorList>
    </citation>
    <scope>NUCLEOTIDE SEQUENCE [LARGE SCALE GENOMIC DNA]</scope>
    <source>
        <strain evidence="1 2">DSM 43925</strain>
    </source>
</reference>
<gene>
    <name evidence="1" type="ORF">EDD27_1239</name>
</gene>
<proteinExistence type="predicted"/>
<keyword evidence="2" id="KW-1185">Reference proteome</keyword>
<protein>
    <submittedName>
        <fullName evidence="1">S-adenosyl methyltransferase</fullName>
    </submittedName>
</protein>
<keyword evidence="1" id="KW-0808">Transferase</keyword>
<dbReference type="PIRSF" id="PIRSF017393">
    <property type="entry name" value="MTase_SAV2177"/>
    <property type="match status" value="1"/>
</dbReference>
<evidence type="ECO:0000313" key="2">
    <source>
        <dbReference type="Proteomes" id="UP000284824"/>
    </source>
</evidence>
<dbReference type="Gene3D" id="3.40.50.150">
    <property type="entry name" value="Vaccinia Virus protein VP39"/>
    <property type="match status" value="1"/>
</dbReference>
<sequence length="280" mass="31142">MIIVIKLREEGHFVAEKPDDWKSAIDTTRPSIARAYDVVLHGKDNFEVDRAFVAEIVKVVPEIYDVATYNRQMLGRGVRFLVDQGITQFIDLGSGLPTVENTHQVAQRANPESRVVYVDNDPMVLAHGRALLAENERTAVVTSDLRDPAAILGDEAVKRLIDLDRPVGVMLVGILHHLHDDEDPRGIVEAYMAAVPSGSYLFITHFCDSSQDSRDAEKKFLALLGTGRFRTVAEITAFFDGFELVEPGVVPLPLWRPEEDVPENLTVGQRLMFGGIARKP</sequence>
<keyword evidence="1" id="KW-0489">Methyltransferase</keyword>
<dbReference type="RefSeq" id="WP_127931483.1">
    <property type="nucleotide sequence ID" value="NZ_SAUN01000001.1"/>
</dbReference>
<name>A0A438LZT5_9ACTN</name>
<dbReference type="Pfam" id="PF04672">
    <property type="entry name" value="Methyltransf_19"/>
    <property type="match status" value="1"/>
</dbReference>
<dbReference type="Proteomes" id="UP000284824">
    <property type="component" value="Unassembled WGS sequence"/>
</dbReference>
<dbReference type="InterPro" id="IPR006764">
    <property type="entry name" value="SAM_dep_MeTrfase_SAV2177_type"/>
</dbReference>
<organism evidence="1 2">
    <name type="scientific">Nonomuraea polychroma</name>
    <dbReference type="NCBI Taxonomy" id="46176"/>
    <lineage>
        <taxon>Bacteria</taxon>
        <taxon>Bacillati</taxon>
        <taxon>Actinomycetota</taxon>
        <taxon>Actinomycetes</taxon>
        <taxon>Streptosporangiales</taxon>
        <taxon>Streptosporangiaceae</taxon>
        <taxon>Nonomuraea</taxon>
    </lineage>
</organism>
<dbReference type="InterPro" id="IPR029063">
    <property type="entry name" value="SAM-dependent_MTases_sf"/>
</dbReference>
<accession>A0A438LZT5</accession>